<organism evidence="3 4">
    <name type="scientific">Rhizobium wenxiniae</name>
    <dbReference type="NCBI Taxonomy" id="1737357"/>
    <lineage>
        <taxon>Bacteria</taxon>
        <taxon>Pseudomonadati</taxon>
        <taxon>Pseudomonadota</taxon>
        <taxon>Alphaproteobacteria</taxon>
        <taxon>Hyphomicrobiales</taxon>
        <taxon>Rhizobiaceae</taxon>
        <taxon>Rhizobium/Agrobacterium group</taxon>
        <taxon>Rhizobium</taxon>
    </lineage>
</organism>
<evidence type="ECO:0000256" key="1">
    <source>
        <dbReference type="ARBA" id="ARBA00006484"/>
    </source>
</evidence>
<reference evidence="3 4" key="1">
    <citation type="submission" date="2020-08" db="EMBL/GenBank/DDBJ databases">
        <title>Genomic Encyclopedia of Type Strains, Phase IV (KMG-IV): sequencing the most valuable type-strain genomes for metagenomic binning, comparative biology and taxonomic classification.</title>
        <authorList>
            <person name="Goeker M."/>
        </authorList>
    </citation>
    <scope>NUCLEOTIDE SEQUENCE [LARGE SCALE GENOMIC DNA]</scope>
    <source>
        <strain evidence="3 4">DSM 100734</strain>
    </source>
</reference>
<dbReference type="InterPro" id="IPR002347">
    <property type="entry name" value="SDR_fam"/>
</dbReference>
<dbReference type="PRINTS" id="PR00080">
    <property type="entry name" value="SDRFAMILY"/>
</dbReference>
<gene>
    <name evidence="3" type="ORF">HNQ72_005408</name>
</gene>
<dbReference type="AlphaFoldDB" id="A0A7W9YBN6"/>
<dbReference type="InterPro" id="IPR020904">
    <property type="entry name" value="Sc_DH/Rdtase_CS"/>
</dbReference>
<dbReference type="RefSeq" id="WP_244654580.1">
    <property type="nucleotide sequence ID" value="NZ_BMHW01000011.1"/>
</dbReference>
<keyword evidence="4" id="KW-1185">Reference proteome</keyword>
<comment type="caution">
    <text evidence="3">The sequence shown here is derived from an EMBL/GenBank/DDBJ whole genome shotgun (WGS) entry which is preliminary data.</text>
</comment>
<dbReference type="FunFam" id="3.40.50.720:FF:000084">
    <property type="entry name" value="Short-chain dehydrogenase reductase"/>
    <property type="match status" value="1"/>
</dbReference>
<dbReference type="Gene3D" id="3.40.50.720">
    <property type="entry name" value="NAD(P)-binding Rossmann-like Domain"/>
    <property type="match status" value="1"/>
</dbReference>
<dbReference type="InterPro" id="IPR036291">
    <property type="entry name" value="NAD(P)-bd_dom_sf"/>
</dbReference>
<dbReference type="Proteomes" id="UP000547879">
    <property type="component" value="Unassembled WGS sequence"/>
</dbReference>
<protein>
    <submittedName>
        <fullName evidence="3">NAD(P)-dependent dehydrogenase (Short-subunit alcohol dehydrogenase family)</fullName>
    </submittedName>
</protein>
<accession>A0A7W9YBN6</accession>
<evidence type="ECO:0000313" key="4">
    <source>
        <dbReference type="Proteomes" id="UP000547879"/>
    </source>
</evidence>
<dbReference type="EMBL" id="JACHEG010000010">
    <property type="protein sequence ID" value="MBB6165560.1"/>
    <property type="molecule type" value="Genomic_DNA"/>
</dbReference>
<evidence type="ECO:0000313" key="3">
    <source>
        <dbReference type="EMBL" id="MBB6165560.1"/>
    </source>
</evidence>
<dbReference type="SUPFAM" id="SSF51735">
    <property type="entry name" value="NAD(P)-binding Rossmann-fold domains"/>
    <property type="match status" value="1"/>
</dbReference>
<name>A0A7W9YBN6_9HYPH</name>
<dbReference type="Pfam" id="PF13561">
    <property type="entry name" value="adh_short_C2"/>
    <property type="match status" value="1"/>
</dbReference>
<dbReference type="GO" id="GO:0016491">
    <property type="term" value="F:oxidoreductase activity"/>
    <property type="evidence" value="ECO:0007669"/>
    <property type="project" value="UniProtKB-KW"/>
</dbReference>
<sequence length="260" mass="27488">MRLTGRLTGKTAIVTGASSGIGRAISLLFAQEGATIIAADVTTNVVEGGTPVLEELNKVTDKAIFVKADISKGSDVQSLFDDVAGRYGRVDILVNNAVIRGGSSLVDTDEAEWERVTDVNLKGAYLCLRAAVRQMLTQEIIGEARGRIVNITSQHGMIAAPGDFAYGVSKAGMVYMTKQVASDYGHESIICNAVAPGKILTGKGGRAVDPDMLAYSESRTPLPRLGKPIDVARAALFLASDEATYLTGHNLMVDGGWMAR</sequence>
<keyword evidence="2" id="KW-0560">Oxidoreductase</keyword>
<dbReference type="PANTHER" id="PTHR24321">
    <property type="entry name" value="DEHYDROGENASES, SHORT CHAIN"/>
    <property type="match status" value="1"/>
</dbReference>
<comment type="similarity">
    <text evidence="1">Belongs to the short-chain dehydrogenases/reductases (SDR) family.</text>
</comment>
<dbReference type="PROSITE" id="PS00061">
    <property type="entry name" value="ADH_SHORT"/>
    <property type="match status" value="1"/>
</dbReference>
<dbReference type="PRINTS" id="PR00081">
    <property type="entry name" value="GDHRDH"/>
</dbReference>
<evidence type="ECO:0000256" key="2">
    <source>
        <dbReference type="ARBA" id="ARBA00023002"/>
    </source>
</evidence>
<proteinExistence type="inferred from homology"/>
<dbReference type="NCBIfam" id="NF005559">
    <property type="entry name" value="PRK07231.1"/>
    <property type="match status" value="1"/>
</dbReference>
<dbReference type="PANTHER" id="PTHR24321:SF8">
    <property type="entry name" value="ESTRADIOL 17-BETA-DEHYDROGENASE 8-RELATED"/>
    <property type="match status" value="1"/>
</dbReference>